<proteinExistence type="predicted"/>
<gene>
    <name evidence="2" type="ORF">TIFTF001_023386</name>
</gene>
<name>A0AA88AKT6_FICCA</name>
<sequence length="192" mass="21635">MEKQRSRSQSPNDARFSDLLRCGSGSSFESFTNNLRRPQLDFAELDRELQSMCVSRIFGDMGIVAICRSFVTRSLAIWLWWQLKRRRPNKFGDRDSRRSRGLNQKAAGEKSIIGEDDDLGELEEAAMRGMAGDAKQMPVKKIAILDHDSSDLGLIGTTARTAATVSFSGVGREWLTTRFSGKGWQRELEKRG</sequence>
<evidence type="ECO:0000313" key="2">
    <source>
        <dbReference type="EMBL" id="GMN54245.1"/>
    </source>
</evidence>
<feature type="region of interest" description="Disordered" evidence="1">
    <location>
        <begin position="89"/>
        <end position="108"/>
    </location>
</feature>
<protein>
    <submittedName>
        <fullName evidence="2">Uncharacterized protein</fullName>
    </submittedName>
</protein>
<dbReference type="Proteomes" id="UP001187192">
    <property type="component" value="Unassembled WGS sequence"/>
</dbReference>
<comment type="caution">
    <text evidence="2">The sequence shown here is derived from an EMBL/GenBank/DDBJ whole genome shotgun (WGS) entry which is preliminary data.</text>
</comment>
<accession>A0AA88AKT6</accession>
<evidence type="ECO:0000256" key="1">
    <source>
        <dbReference type="SAM" id="MobiDB-lite"/>
    </source>
</evidence>
<reference evidence="2" key="1">
    <citation type="submission" date="2023-07" db="EMBL/GenBank/DDBJ databases">
        <title>draft genome sequence of fig (Ficus carica).</title>
        <authorList>
            <person name="Takahashi T."/>
            <person name="Nishimura K."/>
        </authorList>
    </citation>
    <scope>NUCLEOTIDE SEQUENCE</scope>
</reference>
<evidence type="ECO:0000313" key="3">
    <source>
        <dbReference type="Proteomes" id="UP001187192"/>
    </source>
</evidence>
<keyword evidence="3" id="KW-1185">Reference proteome</keyword>
<dbReference type="AlphaFoldDB" id="A0AA88AKT6"/>
<dbReference type="EMBL" id="BTGU01000050">
    <property type="protein sequence ID" value="GMN54245.1"/>
    <property type="molecule type" value="Genomic_DNA"/>
</dbReference>
<organism evidence="2 3">
    <name type="scientific">Ficus carica</name>
    <name type="common">Common fig</name>
    <dbReference type="NCBI Taxonomy" id="3494"/>
    <lineage>
        <taxon>Eukaryota</taxon>
        <taxon>Viridiplantae</taxon>
        <taxon>Streptophyta</taxon>
        <taxon>Embryophyta</taxon>
        <taxon>Tracheophyta</taxon>
        <taxon>Spermatophyta</taxon>
        <taxon>Magnoliopsida</taxon>
        <taxon>eudicotyledons</taxon>
        <taxon>Gunneridae</taxon>
        <taxon>Pentapetalae</taxon>
        <taxon>rosids</taxon>
        <taxon>fabids</taxon>
        <taxon>Rosales</taxon>
        <taxon>Moraceae</taxon>
        <taxon>Ficeae</taxon>
        <taxon>Ficus</taxon>
    </lineage>
</organism>